<feature type="compositionally biased region" description="Basic residues" evidence="1">
    <location>
        <begin position="58"/>
        <end position="69"/>
    </location>
</feature>
<feature type="region of interest" description="Disordered" evidence="1">
    <location>
        <begin position="32"/>
        <end position="77"/>
    </location>
</feature>
<evidence type="ECO:0000313" key="2">
    <source>
        <dbReference type="EMBL" id="SPD08647.1"/>
    </source>
</evidence>
<dbReference type="AlphaFoldDB" id="A0A2N9H298"/>
<accession>A0A2N9H298</accession>
<proteinExistence type="predicted"/>
<gene>
    <name evidence="2" type="ORF">FSB_LOCUS36529</name>
</gene>
<protein>
    <submittedName>
        <fullName evidence="2">Uncharacterized protein</fullName>
    </submittedName>
</protein>
<name>A0A2N9H298_FAGSY</name>
<feature type="compositionally biased region" description="Acidic residues" evidence="1">
    <location>
        <begin position="39"/>
        <end position="52"/>
    </location>
</feature>
<evidence type="ECO:0000256" key="1">
    <source>
        <dbReference type="SAM" id="MobiDB-lite"/>
    </source>
</evidence>
<reference evidence="2" key="1">
    <citation type="submission" date="2018-02" db="EMBL/GenBank/DDBJ databases">
        <authorList>
            <person name="Cohen D.B."/>
            <person name="Kent A.D."/>
        </authorList>
    </citation>
    <scope>NUCLEOTIDE SEQUENCE</scope>
</reference>
<dbReference type="EMBL" id="OIVN01003079">
    <property type="protein sequence ID" value="SPD08647.1"/>
    <property type="molecule type" value="Genomic_DNA"/>
</dbReference>
<organism evidence="2">
    <name type="scientific">Fagus sylvatica</name>
    <name type="common">Beechnut</name>
    <dbReference type="NCBI Taxonomy" id="28930"/>
    <lineage>
        <taxon>Eukaryota</taxon>
        <taxon>Viridiplantae</taxon>
        <taxon>Streptophyta</taxon>
        <taxon>Embryophyta</taxon>
        <taxon>Tracheophyta</taxon>
        <taxon>Spermatophyta</taxon>
        <taxon>Magnoliopsida</taxon>
        <taxon>eudicotyledons</taxon>
        <taxon>Gunneridae</taxon>
        <taxon>Pentapetalae</taxon>
        <taxon>rosids</taxon>
        <taxon>fabids</taxon>
        <taxon>Fagales</taxon>
        <taxon>Fagaceae</taxon>
        <taxon>Fagus</taxon>
    </lineage>
</organism>
<sequence>MLPLKLVRSLVLGETINNPLCLNQHTHLDHNENDNTDHLDDDDDEDDDDDDGTNNALSHHKQTRRRKGRSSNTSTDKITKTKTPFLFFLPTKELITDTYRLATIARDMGMDLYPTPSLSHIIFSYPSSPSPSTSSSSSSPSSPFPISWSSSSLSSSFLPNDAVPLPFPSLTTASLTHLRSFATLSKGLFKLAFVNSSHFASKATTTADTTSNWDCCSVSLFSRLTSDRIDTMDGFSRALAGMGWTLFKTKQNPSPDSGDRRVWGGKSVYLFRKVESNRVRAGRVNGDGGDCRIRELRLPPLDFRNAPLRILQYILLMTDDIFYLA</sequence>